<dbReference type="Proteomes" id="UP000287823">
    <property type="component" value="Unassembled WGS sequence"/>
</dbReference>
<reference evidence="8 9" key="1">
    <citation type="journal article" date="2011" name="Front. Microbiol.">
        <title>Genomic signatures of strain selection and enhancement in Bacillus atrophaeus var. globigii, a historical biowarfare simulant.</title>
        <authorList>
            <person name="Gibbons H.S."/>
            <person name="Broomall S.M."/>
            <person name="McNew L.A."/>
            <person name="Daligault H."/>
            <person name="Chapman C."/>
            <person name="Bruce D."/>
            <person name="Karavis M."/>
            <person name="Krepps M."/>
            <person name="McGregor P.A."/>
            <person name="Hong C."/>
            <person name="Park K.H."/>
            <person name="Akmal A."/>
            <person name="Feldman A."/>
            <person name="Lin J.S."/>
            <person name="Chang W.E."/>
            <person name="Higgs B.W."/>
            <person name="Demirev P."/>
            <person name="Lindquist J."/>
            <person name="Liem A."/>
            <person name="Fochler E."/>
            <person name="Read T.D."/>
            <person name="Tapia R."/>
            <person name="Johnson S."/>
            <person name="Bishop-Lilly K.A."/>
            <person name="Detter C."/>
            <person name="Han C."/>
            <person name="Sozhamannan S."/>
            <person name="Rosenzweig C.N."/>
            <person name="Skowronski E.W."/>
        </authorList>
    </citation>
    <scope>NUCLEOTIDE SEQUENCE [LARGE SCALE GENOMIC DNA]</scope>
    <source>
        <strain evidence="8 9">Y4G10-17</strain>
    </source>
</reference>
<evidence type="ECO:0000256" key="2">
    <source>
        <dbReference type="ARBA" id="ARBA00012150"/>
    </source>
</evidence>
<dbReference type="InterPro" id="IPR001792">
    <property type="entry name" value="Acylphosphatase-like_dom"/>
</dbReference>
<evidence type="ECO:0000256" key="6">
    <source>
        <dbReference type="RuleBase" id="RU004168"/>
    </source>
</evidence>
<dbReference type="EMBL" id="PIPO01000004">
    <property type="protein sequence ID" value="RUO32514.1"/>
    <property type="molecule type" value="Genomic_DNA"/>
</dbReference>
<feature type="active site" evidence="5">
    <location>
        <position position="36"/>
    </location>
</feature>
<keyword evidence="5" id="KW-0378">Hydrolase</keyword>
<comment type="caution">
    <text evidence="8">The sequence shown here is derived from an EMBL/GenBank/DDBJ whole genome shotgun (WGS) entry which is preliminary data.</text>
</comment>
<dbReference type="PANTHER" id="PTHR47268">
    <property type="entry name" value="ACYLPHOSPHATASE"/>
    <property type="match status" value="1"/>
</dbReference>
<dbReference type="PROSITE" id="PS00151">
    <property type="entry name" value="ACYLPHOSPHATASE_2"/>
    <property type="match status" value="1"/>
</dbReference>
<dbReference type="Gene3D" id="3.30.70.100">
    <property type="match status" value="1"/>
</dbReference>
<evidence type="ECO:0000313" key="8">
    <source>
        <dbReference type="EMBL" id="RUO32514.1"/>
    </source>
</evidence>
<dbReference type="SUPFAM" id="SSF54975">
    <property type="entry name" value="Acylphosphatase/BLUF domain-like"/>
    <property type="match status" value="1"/>
</dbReference>
<dbReference type="InterPro" id="IPR017968">
    <property type="entry name" value="Acylphosphatase_CS"/>
</dbReference>
<comment type="similarity">
    <text evidence="1 6">Belongs to the acylphosphatase family.</text>
</comment>
<evidence type="ECO:0000313" key="9">
    <source>
        <dbReference type="Proteomes" id="UP000287823"/>
    </source>
</evidence>
<keyword evidence="9" id="KW-1185">Reference proteome</keyword>
<evidence type="ECO:0000259" key="7">
    <source>
        <dbReference type="PROSITE" id="PS51160"/>
    </source>
</evidence>
<dbReference type="EC" id="3.6.1.7" evidence="2 5"/>
<sequence length="91" mass="10247">MQRWTLQIKGTVQGVFYRKNSAQQAQALDLRGYVRNCEDGSVELVAEGDISQLQALLDWCWQGPANARVTAIDVDKQDATGDHYTDFTVRD</sequence>
<evidence type="ECO:0000256" key="1">
    <source>
        <dbReference type="ARBA" id="ARBA00005614"/>
    </source>
</evidence>
<dbReference type="PROSITE" id="PS51160">
    <property type="entry name" value="ACYLPHOSPHATASE_3"/>
    <property type="match status" value="1"/>
</dbReference>
<dbReference type="RefSeq" id="WP_126799288.1">
    <property type="nucleotide sequence ID" value="NZ_PIPO01000004.1"/>
</dbReference>
<feature type="domain" description="Acylphosphatase-like" evidence="7">
    <location>
        <begin position="3"/>
        <end position="91"/>
    </location>
</feature>
<proteinExistence type="inferred from homology"/>
<evidence type="ECO:0000256" key="5">
    <source>
        <dbReference type="PROSITE-ProRule" id="PRU00520"/>
    </source>
</evidence>
<name>A0A432WFH1_9GAMM</name>
<comment type="catalytic activity">
    <reaction evidence="4 5">
        <text>an acyl phosphate + H2O = a carboxylate + phosphate + H(+)</text>
        <dbReference type="Rhea" id="RHEA:14965"/>
        <dbReference type="ChEBI" id="CHEBI:15377"/>
        <dbReference type="ChEBI" id="CHEBI:15378"/>
        <dbReference type="ChEBI" id="CHEBI:29067"/>
        <dbReference type="ChEBI" id="CHEBI:43474"/>
        <dbReference type="ChEBI" id="CHEBI:59918"/>
        <dbReference type="EC" id="3.6.1.7"/>
    </reaction>
</comment>
<dbReference type="InterPro" id="IPR020456">
    <property type="entry name" value="Acylphosphatase"/>
</dbReference>
<organism evidence="8 9">
    <name type="scientific">Aliidiomarina soli</name>
    <dbReference type="NCBI Taxonomy" id="1928574"/>
    <lineage>
        <taxon>Bacteria</taxon>
        <taxon>Pseudomonadati</taxon>
        <taxon>Pseudomonadota</taxon>
        <taxon>Gammaproteobacteria</taxon>
        <taxon>Alteromonadales</taxon>
        <taxon>Idiomarinaceae</taxon>
        <taxon>Aliidiomarina</taxon>
    </lineage>
</organism>
<dbReference type="InterPro" id="IPR036046">
    <property type="entry name" value="Acylphosphatase-like_dom_sf"/>
</dbReference>
<dbReference type="AlphaFoldDB" id="A0A432WFH1"/>
<dbReference type="Pfam" id="PF00708">
    <property type="entry name" value="Acylphosphatase"/>
    <property type="match status" value="1"/>
</dbReference>
<protein>
    <recommendedName>
        <fullName evidence="3 5">acylphosphatase</fullName>
        <ecNumber evidence="2 5">3.6.1.7</ecNumber>
    </recommendedName>
</protein>
<dbReference type="GO" id="GO:0003998">
    <property type="term" value="F:acylphosphatase activity"/>
    <property type="evidence" value="ECO:0007669"/>
    <property type="project" value="UniProtKB-EC"/>
</dbReference>
<dbReference type="PANTHER" id="PTHR47268:SF4">
    <property type="entry name" value="ACYLPHOSPHATASE"/>
    <property type="match status" value="1"/>
</dbReference>
<feature type="active site" evidence="5">
    <location>
        <position position="18"/>
    </location>
</feature>
<gene>
    <name evidence="8" type="ORF">CWE14_10240</name>
</gene>
<accession>A0A432WFH1</accession>
<evidence type="ECO:0000256" key="4">
    <source>
        <dbReference type="ARBA" id="ARBA00047645"/>
    </source>
</evidence>
<evidence type="ECO:0000256" key="3">
    <source>
        <dbReference type="ARBA" id="ARBA00015991"/>
    </source>
</evidence>